<protein>
    <recommendedName>
        <fullName evidence="2">DUF112 domain-containing protein</fullName>
    </recommendedName>
</protein>
<feature type="transmembrane region" description="Helical" evidence="1">
    <location>
        <begin position="141"/>
        <end position="160"/>
    </location>
</feature>
<keyword evidence="1" id="KW-0472">Membrane</keyword>
<evidence type="ECO:0000259" key="2">
    <source>
        <dbReference type="Pfam" id="PF01970"/>
    </source>
</evidence>
<dbReference type="EMBL" id="FLUO01000001">
    <property type="protein sequence ID" value="SBW02107.1"/>
    <property type="molecule type" value="Genomic_DNA"/>
</dbReference>
<feature type="transmembrane region" description="Helical" evidence="1">
    <location>
        <begin position="483"/>
        <end position="504"/>
    </location>
</feature>
<feature type="transmembrane region" description="Helical" evidence="1">
    <location>
        <begin position="106"/>
        <end position="129"/>
    </location>
</feature>
<dbReference type="PANTHER" id="PTHR35342:SF5">
    <property type="entry name" value="TRICARBOXYLIC TRANSPORT PROTEIN"/>
    <property type="match status" value="1"/>
</dbReference>
<feature type="transmembrane region" description="Helical" evidence="1">
    <location>
        <begin position="166"/>
        <end position="185"/>
    </location>
</feature>
<sequence length="522" mass="54567">MEEIALGFATLMHPAVLGFLLIGIVAGLVVGAIPGLNDNIAFAIFIPLSFSLSPTYALALMVGLYCACAVGGSIPAIMVKVPGTASSVLTAIDGHAMARSGKAGQALGIAITSSVFGGFSSALVLLFFAPPMAAFALRFGYVENFALGVLGMASVIGLLGGSIVKGLISAVLGLLVATVGLSLQTGYPRFTYGVDNLYEGVPFVPLLVGLFGVTAVLELSEELIRDRRNGTAARDMPRITDSFVTPWPMIRRLLPSWVQSALIGNVIGIIPGAGMLMAIYMGYERISRRYKRLYAGKPGEPAWGEGAPEGIAAPEAANNAVVASSMVPLLSLGIPGNSVSALFIGALMIQGMAPGPLLFIDHPDVAWMIIVAFLVANLVMWPVSLALVRTISGLVFRLPKHVLVPTISLLCLTGAYSDENTVFSIVVALISGIVGYATRRLGIPHAPLILALVLGRTIEDNLGNALRISGGDWSIFLDPIGHPISAALILGAAAFMVGPAITGGRKRFQNRRRRAEAEVQNG</sequence>
<feature type="domain" description="DUF112" evidence="2">
    <location>
        <begin position="17"/>
        <end position="450"/>
    </location>
</feature>
<keyword evidence="1" id="KW-1133">Transmembrane helix</keyword>
<dbReference type="AlphaFoldDB" id="A0A212JRQ8"/>
<keyword evidence="1" id="KW-0812">Transmembrane</keyword>
<evidence type="ECO:0000256" key="1">
    <source>
        <dbReference type="SAM" id="Phobius"/>
    </source>
</evidence>
<organism evidence="3">
    <name type="scientific">uncultured Alphaproteobacteria bacterium</name>
    <dbReference type="NCBI Taxonomy" id="91750"/>
    <lineage>
        <taxon>Bacteria</taxon>
        <taxon>Pseudomonadati</taxon>
        <taxon>Pseudomonadota</taxon>
        <taxon>Alphaproteobacteria</taxon>
        <taxon>environmental samples</taxon>
    </lineage>
</organism>
<name>A0A212JRQ8_9PROT</name>
<dbReference type="InterPro" id="IPR002823">
    <property type="entry name" value="DUF112_TM"/>
</dbReference>
<feature type="transmembrane region" description="Helical" evidence="1">
    <location>
        <begin position="15"/>
        <end position="36"/>
    </location>
</feature>
<feature type="transmembrane region" description="Helical" evidence="1">
    <location>
        <begin position="197"/>
        <end position="217"/>
    </location>
</feature>
<dbReference type="Pfam" id="PF01970">
    <property type="entry name" value="TctA"/>
    <property type="match status" value="1"/>
</dbReference>
<dbReference type="PANTHER" id="PTHR35342">
    <property type="entry name" value="TRICARBOXYLIC TRANSPORT PROTEIN"/>
    <property type="match status" value="1"/>
</dbReference>
<accession>A0A212JRQ8</accession>
<feature type="transmembrane region" description="Helical" evidence="1">
    <location>
        <begin position="422"/>
        <end position="438"/>
    </location>
</feature>
<feature type="transmembrane region" description="Helical" evidence="1">
    <location>
        <begin position="329"/>
        <end position="353"/>
    </location>
</feature>
<reference evidence="3" key="1">
    <citation type="submission" date="2016-04" db="EMBL/GenBank/DDBJ databases">
        <authorList>
            <person name="Evans L.H."/>
            <person name="Alamgir A."/>
            <person name="Owens N."/>
            <person name="Weber N.D."/>
            <person name="Virtaneva K."/>
            <person name="Barbian K."/>
            <person name="Babar A."/>
            <person name="Rosenke K."/>
        </authorList>
    </citation>
    <scope>NUCLEOTIDE SEQUENCE</scope>
    <source>
        <strain evidence="3">86</strain>
    </source>
</reference>
<gene>
    <name evidence="3" type="ORF">KL86APRO_11539</name>
</gene>
<proteinExistence type="predicted"/>
<feature type="transmembrane region" description="Helical" evidence="1">
    <location>
        <begin position="365"/>
        <end position="388"/>
    </location>
</feature>
<feature type="transmembrane region" description="Helical" evidence="1">
    <location>
        <begin position="257"/>
        <end position="283"/>
    </location>
</feature>
<feature type="transmembrane region" description="Helical" evidence="1">
    <location>
        <begin position="56"/>
        <end position="78"/>
    </location>
</feature>
<evidence type="ECO:0000313" key="3">
    <source>
        <dbReference type="EMBL" id="SBW02107.1"/>
    </source>
</evidence>